<dbReference type="CDD" id="cd06661">
    <property type="entry name" value="GGCT_like"/>
    <property type="match status" value="1"/>
</dbReference>
<dbReference type="InterPro" id="IPR009288">
    <property type="entry name" value="AIG2-like_dom"/>
</dbReference>
<protein>
    <submittedName>
        <fullName evidence="2">Gamma-glutamylcyclotransferase family protein</fullName>
    </submittedName>
</protein>
<keyword evidence="3" id="KW-1185">Reference proteome</keyword>
<dbReference type="InterPro" id="IPR036568">
    <property type="entry name" value="GGCT-like_sf"/>
</dbReference>
<proteinExistence type="predicted"/>
<evidence type="ECO:0000313" key="2">
    <source>
        <dbReference type="EMBL" id="MDX8336148.1"/>
    </source>
</evidence>
<organism evidence="2 3">
    <name type="scientific">Candidatus Cetobacterium colombiensis</name>
    <dbReference type="NCBI Taxonomy" id="3073100"/>
    <lineage>
        <taxon>Bacteria</taxon>
        <taxon>Fusobacteriati</taxon>
        <taxon>Fusobacteriota</taxon>
        <taxon>Fusobacteriia</taxon>
        <taxon>Fusobacteriales</taxon>
        <taxon>Fusobacteriaceae</taxon>
        <taxon>Cetobacterium</taxon>
    </lineage>
</organism>
<dbReference type="Pfam" id="PF06094">
    <property type="entry name" value="GGACT"/>
    <property type="match status" value="1"/>
</dbReference>
<dbReference type="RefSeq" id="WP_320313552.1">
    <property type="nucleotide sequence ID" value="NZ_JAVIKH010000007.1"/>
</dbReference>
<reference evidence="3" key="1">
    <citation type="submission" date="2023-07" db="EMBL/GenBank/DDBJ databases">
        <authorList>
            <person name="Colorado M.A."/>
            <person name="Villamil L.M."/>
            <person name="Melo J.F."/>
            <person name="Rodriguez J.A."/>
            <person name="Ruiz R.Y."/>
        </authorList>
    </citation>
    <scope>NUCLEOTIDE SEQUENCE [LARGE SCALE GENOMIC DNA]</scope>
    <source>
        <strain evidence="3">C33</strain>
    </source>
</reference>
<comment type="caution">
    <text evidence="2">The sequence shown here is derived from an EMBL/GenBank/DDBJ whole genome shotgun (WGS) entry which is preliminary data.</text>
</comment>
<dbReference type="EMBL" id="JAVIKH010000007">
    <property type="protein sequence ID" value="MDX8336148.1"/>
    <property type="molecule type" value="Genomic_DNA"/>
</dbReference>
<dbReference type="SUPFAM" id="SSF110857">
    <property type="entry name" value="Gamma-glutamyl cyclotransferase-like"/>
    <property type="match status" value="1"/>
</dbReference>
<feature type="domain" description="Gamma-glutamylcyclotransferase AIG2-like" evidence="1">
    <location>
        <begin position="3"/>
        <end position="129"/>
    </location>
</feature>
<dbReference type="InterPro" id="IPR013024">
    <property type="entry name" value="GGCT-like"/>
</dbReference>
<evidence type="ECO:0000259" key="1">
    <source>
        <dbReference type="Pfam" id="PF06094"/>
    </source>
</evidence>
<dbReference type="Proteomes" id="UP001279681">
    <property type="component" value="Unassembled WGS sequence"/>
</dbReference>
<gene>
    <name evidence="2" type="ORF">RFV38_06530</name>
</gene>
<accession>A0ABU4W9F5</accession>
<dbReference type="Gene3D" id="3.10.490.10">
    <property type="entry name" value="Gamma-glutamyl cyclotransferase-like"/>
    <property type="match status" value="1"/>
</dbReference>
<name>A0ABU4W9F5_9FUSO</name>
<sequence>MKIFVYGSLREGFFNFNKYINKSAKKIELGEVEGKLYAINDKEYPALLDGEGRVIGEIITLENCDINAIDNMENYFGENNPQNEYNKLKREIKNLKTGEIEILDVYVYNTKNTHFSFSNLTLVESGDWKEFKNK</sequence>
<evidence type="ECO:0000313" key="3">
    <source>
        <dbReference type="Proteomes" id="UP001279681"/>
    </source>
</evidence>